<accession>A0ABT4RSM2</accession>
<dbReference type="Pfam" id="PF01351">
    <property type="entry name" value="RNase_HII"/>
    <property type="match status" value="1"/>
</dbReference>
<proteinExistence type="inferred from homology"/>
<feature type="compositionally biased region" description="Low complexity" evidence="14">
    <location>
        <begin position="28"/>
        <end position="40"/>
    </location>
</feature>
<evidence type="ECO:0000256" key="3">
    <source>
        <dbReference type="ARBA" id="ARBA00004065"/>
    </source>
</evidence>
<dbReference type="NCBIfam" id="NF000595">
    <property type="entry name" value="PRK00015.1-3"/>
    <property type="match status" value="1"/>
</dbReference>
<dbReference type="InterPro" id="IPR012337">
    <property type="entry name" value="RNaseH-like_sf"/>
</dbReference>
<evidence type="ECO:0000259" key="15">
    <source>
        <dbReference type="PROSITE" id="PS51975"/>
    </source>
</evidence>
<keyword evidence="11" id="KW-0464">Manganese</keyword>
<dbReference type="PANTHER" id="PTHR10954:SF18">
    <property type="entry name" value="RIBONUCLEASE HII"/>
    <property type="match status" value="1"/>
</dbReference>
<dbReference type="InterPro" id="IPR036397">
    <property type="entry name" value="RNaseH_sf"/>
</dbReference>
<gene>
    <name evidence="16" type="ORF">OJ962_27305</name>
</gene>
<dbReference type="InterPro" id="IPR024567">
    <property type="entry name" value="RNase_HII/HIII_dom"/>
</dbReference>
<evidence type="ECO:0000313" key="17">
    <source>
        <dbReference type="Proteomes" id="UP001147700"/>
    </source>
</evidence>
<evidence type="ECO:0000256" key="7">
    <source>
        <dbReference type="ARBA" id="ARBA00022722"/>
    </source>
</evidence>
<dbReference type="PANTHER" id="PTHR10954">
    <property type="entry name" value="RIBONUCLEASE H2 SUBUNIT A"/>
    <property type="match status" value="1"/>
</dbReference>
<keyword evidence="10 12" id="KW-0378">Hydrolase</keyword>
<organism evidence="16 17">
    <name type="scientific">Solirubrobacter deserti</name>
    <dbReference type="NCBI Taxonomy" id="2282478"/>
    <lineage>
        <taxon>Bacteria</taxon>
        <taxon>Bacillati</taxon>
        <taxon>Actinomycetota</taxon>
        <taxon>Thermoleophilia</taxon>
        <taxon>Solirubrobacterales</taxon>
        <taxon>Solirubrobacteraceae</taxon>
        <taxon>Solirubrobacter</taxon>
    </lineage>
</organism>
<protein>
    <recommendedName>
        <fullName evidence="13">Ribonuclease</fullName>
        <ecNumber evidence="13">3.1.26.4</ecNumber>
    </recommendedName>
</protein>
<name>A0ABT4RSM2_9ACTN</name>
<dbReference type="Proteomes" id="UP001147700">
    <property type="component" value="Unassembled WGS sequence"/>
</dbReference>
<comment type="cofactor">
    <cofactor evidence="2">
        <name>Mg(2+)</name>
        <dbReference type="ChEBI" id="CHEBI:18420"/>
    </cofactor>
</comment>
<feature type="region of interest" description="Disordered" evidence="14">
    <location>
        <begin position="1"/>
        <end position="40"/>
    </location>
</feature>
<evidence type="ECO:0000256" key="4">
    <source>
        <dbReference type="ARBA" id="ARBA00004496"/>
    </source>
</evidence>
<dbReference type="GO" id="GO:0004523">
    <property type="term" value="F:RNA-DNA hybrid ribonuclease activity"/>
    <property type="evidence" value="ECO:0007669"/>
    <property type="project" value="UniProtKB-EC"/>
</dbReference>
<dbReference type="CDD" id="cd07182">
    <property type="entry name" value="RNase_HII_bacteria_HII_like"/>
    <property type="match status" value="1"/>
</dbReference>
<comment type="cofactor">
    <cofactor evidence="12">
        <name>Mn(2+)</name>
        <dbReference type="ChEBI" id="CHEBI:29035"/>
    </cofactor>
    <cofactor evidence="12">
        <name>Mg(2+)</name>
        <dbReference type="ChEBI" id="CHEBI:18420"/>
    </cofactor>
    <text evidence="12">Manganese or magnesium. Binds 1 divalent metal ion per monomer in the absence of substrate. May bind a second metal ion after substrate binding.</text>
</comment>
<dbReference type="InterPro" id="IPR001352">
    <property type="entry name" value="RNase_HII/HIII"/>
</dbReference>
<feature type="binding site" evidence="12">
    <location>
        <position position="158"/>
    </location>
    <ligand>
        <name>a divalent metal cation</name>
        <dbReference type="ChEBI" id="CHEBI:60240"/>
    </ligand>
</feature>
<reference evidence="16" key="1">
    <citation type="submission" date="2022-10" db="EMBL/GenBank/DDBJ databases">
        <title>The WGS of Solirubrobacter sp. CPCC 204708.</title>
        <authorList>
            <person name="Jiang Z."/>
        </authorList>
    </citation>
    <scope>NUCLEOTIDE SEQUENCE</scope>
    <source>
        <strain evidence="16">CPCC 204708</strain>
    </source>
</reference>
<evidence type="ECO:0000256" key="6">
    <source>
        <dbReference type="ARBA" id="ARBA00022490"/>
    </source>
</evidence>
<comment type="function">
    <text evidence="3 13">Endonuclease that specifically degrades the RNA of RNA-DNA hybrids.</text>
</comment>
<evidence type="ECO:0000256" key="13">
    <source>
        <dbReference type="RuleBase" id="RU003515"/>
    </source>
</evidence>
<evidence type="ECO:0000256" key="14">
    <source>
        <dbReference type="SAM" id="MobiDB-lite"/>
    </source>
</evidence>
<sequence>MAPLTTAASGVQSQKSGSSAKLSRPTGRRAASASSKKPSGSRLFKFDRELGYRFVAGADEAGRGCLAGPLVAAAVLFDYETLSLSDRRSLSALNDSKQHSEEMRELLYPRVLRAAVRVSVTSRCVRGIDSRGLHKTNLAALSDCLRRVGAEDGICLSDGFPVPDCGFEQRHVVGGDATSAAIAAASVIAKVTRDRFMRRMEKQYPGWEFGTHVGYSTPEHRAAIERQGVSPLHRMSFQSMAYQQLAL</sequence>
<dbReference type="EMBL" id="JAPCID010000052">
    <property type="protein sequence ID" value="MDA0141235.1"/>
    <property type="molecule type" value="Genomic_DNA"/>
</dbReference>
<evidence type="ECO:0000256" key="12">
    <source>
        <dbReference type="PROSITE-ProRule" id="PRU01319"/>
    </source>
</evidence>
<dbReference type="RefSeq" id="WP_270006739.1">
    <property type="nucleotide sequence ID" value="NZ_JAPCID010000052.1"/>
</dbReference>
<dbReference type="SUPFAM" id="SSF53098">
    <property type="entry name" value="Ribonuclease H-like"/>
    <property type="match status" value="1"/>
</dbReference>
<evidence type="ECO:0000256" key="2">
    <source>
        <dbReference type="ARBA" id="ARBA00001946"/>
    </source>
</evidence>
<comment type="subcellular location">
    <subcellularLocation>
        <location evidence="4">Cytoplasm</location>
    </subcellularLocation>
</comment>
<evidence type="ECO:0000256" key="11">
    <source>
        <dbReference type="ARBA" id="ARBA00023211"/>
    </source>
</evidence>
<feature type="compositionally biased region" description="Polar residues" evidence="14">
    <location>
        <begin position="1"/>
        <end position="21"/>
    </location>
</feature>
<comment type="similarity">
    <text evidence="5 13">Belongs to the RNase HII family.</text>
</comment>
<evidence type="ECO:0000256" key="1">
    <source>
        <dbReference type="ARBA" id="ARBA00000077"/>
    </source>
</evidence>
<comment type="caution">
    <text evidence="16">The sequence shown here is derived from an EMBL/GenBank/DDBJ whole genome shotgun (WGS) entry which is preliminary data.</text>
</comment>
<evidence type="ECO:0000256" key="10">
    <source>
        <dbReference type="ARBA" id="ARBA00022801"/>
    </source>
</evidence>
<evidence type="ECO:0000313" key="16">
    <source>
        <dbReference type="EMBL" id="MDA0141235.1"/>
    </source>
</evidence>
<keyword evidence="7 12" id="KW-0540">Nuclease</keyword>
<keyword evidence="8 12" id="KW-0479">Metal-binding</keyword>
<keyword evidence="9 12" id="KW-0255">Endonuclease</keyword>
<keyword evidence="6" id="KW-0963">Cytoplasm</keyword>
<dbReference type="Gene3D" id="3.30.420.10">
    <property type="entry name" value="Ribonuclease H-like superfamily/Ribonuclease H"/>
    <property type="match status" value="1"/>
</dbReference>
<keyword evidence="17" id="KW-1185">Reference proteome</keyword>
<dbReference type="EC" id="3.1.26.4" evidence="13"/>
<evidence type="ECO:0000256" key="5">
    <source>
        <dbReference type="ARBA" id="ARBA00007383"/>
    </source>
</evidence>
<feature type="domain" description="RNase H type-2" evidence="15">
    <location>
        <begin position="53"/>
        <end position="247"/>
    </location>
</feature>
<dbReference type="InterPro" id="IPR022898">
    <property type="entry name" value="RNase_HII"/>
</dbReference>
<feature type="binding site" evidence="12">
    <location>
        <position position="59"/>
    </location>
    <ligand>
        <name>a divalent metal cation</name>
        <dbReference type="ChEBI" id="CHEBI:60240"/>
    </ligand>
</feature>
<evidence type="ECO:0000256" key="8">
    <source>
        <dbReference type="ARBA" id="ARBA00022723"/>
    </source>
</evidence>
<dbReference type="PROSITE" id="PS51975">
    <property type="entry name" value="RNASE_H_2"/>
    <property type="match status" value="1"/>
</dbReference>
<comment type="catalytic activity">
    <reaction evidence="1 12 13">
        <text>Endonucleolytic cleavage to 5'-phosphomonoester.</text>
        <dbReference type="EC" id="3.1.26.4"/>
    </reaction>
</comment>
<evidence type="ECO:0000256" key="9">
    <source>
        <dbReference type="ARBA" id="ARBA00022759"/>
    </source>
</evidence>
<feature type="binding site" evidence="12">
    <location>
        <position position="60"/>
    </location>
    <ligand>
        <name>a divalent metal cation</name>
        <dbReference type="ChEBI" id="CHEBI:60240"/>
    </ligand>
</feature>